<dbReference type="EMBL" id="BGPR01000010">
    <property type="protein sequence ID" value="GBL76673.1"/>
    <property type="molecule type" value="Genomic_DNA"/>
</dbReference>
<protein>
    <submittedName>
        <fullName evidence="2">Uncharacterized protein</fullName>
    </submittedName>
</protein>
<reference evidence="2 3" key="1">
    <citation type="journal article" date="2019" name="Sci. Rep.">
        <title>Orb-weaving spider Araneus ventricosus genome elucidates the spidroin gene catalogue.</title>
        <authorList>
            <person name="Kono N."/>
            <person name="Nakamura H."/>
            <person name="Ohtoshi R."/>
            <person name="Moran D.A.P."/>
            <person name="Shinohara A."/>
            <person name="Yoshida Y."/>
            <person name="Fujiwara M."/>
            <person name="Mori M."/>
            <person name="Tomita M."/>
            <person name="Arakawa K."/>
        </authorList>
    </citation>
    <scope>NUCLEOTIDE SEQUENCE [LARGE SCALE GENOMIC DNA]</scope>
</reference>
<feature type="compositionally biased region" description="Basic residues" evidence="1">
    <location>
        <begin position="52"/>
        <end position="70"/>
    </location>
</feature>
<name>A0A4Y2AA17_ARAVE</name>
<feature type="compositionally biased region" description="Basic and acidic residues" evidence="1">
    <location>
        <begin position="71"/>
        <end position="85"/>
    </location>
</feature>
<proteinExistence type="predicted"/>
<evidence type="ECO:0000256" key="1">
    <source>
        <dbReference type="SAM" id="MobiDB-lite"/>
    </source>
</evidence>
<dbReference type="AlphaFoldDB" id="A0A4Y2AA17"/>
<evidence type="ECO:0000313" key="3">
    <source>
        <dbReference type="Proteomes" id="UP000499080"/>
    </source>
</evidence>
<accession>A0A4Y2AA17</accession>
<organism evidence="2 3">
    <name type="scientific">Araneus ventricosus</name>
    <name type="common">Orbweaver spider</name>
    <name type="synonym">Epeira ventricosa</name>
    <dbReference type="NCBI Taxonomy" id="182803"/>
    <lineage>
        <taxon>Eukaryota</taxon>
        <taxon>Metazoa</taxon>
        <taxon>Ecdysozoa</taxon>
        <taxon>Arthropoda</taxon>
        <taxon>Chelicerata</taxon>
        <taxon>Arachnida</taxon>
        <taxon>Araneae</taxon>
        <taxon>Araneomorphae</taxon>
        <taxon>Entelegynae</taxon>
        <taxon>Araneoidea</taxon>
        <taxon>Araneidae</taxon>
        <taxon>Araneus</taxon>
    </lineage>
</organism>
<evidence type="ECO:0000313" key="2">
    <source>
        <dbReference type="EMBL" id="GBL76673.1"/>
    </source>
</evidence>
<feature type="region of interest" description="Disordered" evidence="1">
    <location>
        <begin position="49"/>
        <end position="101"/>
    </location>
</feature>
<keyword evidence="3" id="KW-1185">Reference proteome</keyword>
<sequence>MLQLFPRASGNTSINSHNIQLELKSIQSYLSEKDSKATVGHFPLVYFGGSRTVHHPKQERKHEHGTRHHRESVTESEKKLRKSSDDTLGLSEFQQHPNYTL</sequence>
<dbReference type="Proteomes" id="UP000499080">
    <property type="component" value="Unassembled WGS sequence"/>
</dbReference>
<gene>
    <name evidence="2" type="ORF">AVEN_53373_1</name>
</gene>
<feature type="compositionally biased region" description="Polar residues" evidence="1">
    <location>
        <begin position="92"/>
        <end position="101"/>
    </location>
</feature>
<comment type="caution">
    <text evidence="2">The sequence shown here is derived from an EMBL/GenBank/DDBJ whole genome shotgun (WGS) entry which is preliminary data.</text>
</comment>